<name>A0A238YD60_HALEZ</name>
<evidence type="ECO:0000313" key="3">
    <source>
        <dbReference type="Proteomes" id="UP000198297"/>
    </source>
</evidence>
<protein>
    <recommendedName>
        <fullName evidence="1">DUF7718 domain-containing protein</fullName>
    </recommendedName>
</protein>
<gene>
    <name evidence="2" type="ORF">SAMN06266787_11112</name>
</gene>
<organism evidence="2 3">
    <name type="scientific">Halorubrum ezzemoulense</name>
    <name type="common">Halorubrum chaoviator</name>
    <dbReference type="NCBI Taxonomy" id="337243"/>
    <lineage>
        <taxon>Archaea</taxon>
        <taxon>Methanobacteriati</taxon>
        <taxon>Methanobacteriota</taxon>
        <taxon>Stenosarchaea group</taxon>
        <taxon>Halobacteria</taxon>
        <taxon>Halobacteriales</taxon>
        <taxon>Haloferacaceae</taxon>
        <taxon>Halorubrum</taxon>
    </lineage>
</organism>
<dbReference type="AlphaFoldDB" id="A0A238YD60"/>
<reference evidence="2 3" key="1">
    <citation type="submission" date="2017-06" db="EMBL/GenBank/DDBJ databases">
        <authorList>
            <person name="Kim H.J."/>
            <person name="Triplett B.A."/>
        </authorList>
    </citation>
    <scope>NUCLEOTIDE SEQUENCE [LARGE SCALE GENOMIC DNA]</scope>
    <source>
        <strain evidence="2 3">DSM 19316</strain>
    </source>
</reference>
<evidence type="ECO:0000313" key="2">
    <source>
        <dbReference type="EMBL" id="SNR69000.1"/>
    </source>
</evidence>
<proteinExistence type="predicted"/>
<sequence length="119" mass="13521">MTRQSDFEYVYEADRVGGVVFQIGARADPSTNNPESFAAILFFELADGSRIEVAKVDNAEHDEGEIHLDRFYRETGADIKDFQVPISNLWEAEDHLNEHARTYGQTYLKNHGKGLRDEG</sequence>
<dbReference type="InterPro" id="IPR056135">
    <property type="entry name" value="DUF7718"/>
</dbReference>
<evidence type="ECO:0000259" key="1">
    <source>
        <dbReference type="Pfam" id="PF24839"/>
    </source>
</evidence>
<dbReference type="Pfam" id="PF24839">
    <property type="entry name" value="DUF7718"/>
    <property type="match status" value="1"/>
</dbReference>
<feature type="domain" description="DUF7718" evidence="1">
    <location>
        <begin position="22"/>
        <end position="112"/>
    </location>
</feature>
<dbReference type="Proteomes" id="UP000198297">
    <property type="component" value="Unassembled WGS sequence"/>
</dbReference>
<accession>A0A238YD60</accession>
<dbReference type="RefSeq" id="WP_425433529.1">
    <property type="nucleotide sequence ID" value="NZ_JAQLUA010000003.1"/>
</dbReference>
<dbReference type="EMBL" id="FZNK01000011">
    <property type="protein sequence ID" value="SNR69000.1"/>
    <property type="molecule type" value="Genomic_DNA"/>
</dbReference>